<evidence type="ECO:0000259" key="6">
    <source>
        <dbReference type="PROSITE" id="PS50026"/>
    </source>
</evidence>
<feature type="domain" description="EGF-like" evidence="6">
    <location>
        <begin position="181"/>
        <end position="217"/>
    </location>
</feature>
<name>A0ABY7GDA9_MYAAR</name>
<dbReference type="EMBL" id="CP111028">
    <property type="protein sequence ID" value="WAR31504.1"/>
    <property type="molecule type" value="Genomic_DNA"/>
</dbReference>
<dbReference type="PROSITE" id="PS50026">
    <property type="entry name" value="EGF_3"/>
    <property type="match status" value="5"/>
</dbReference>
<keyword evidence="3" id="KW-0677">Repeat</keyword>
<dbReference type="InterPro" id="IPR000742">
    <property type="entry name" value="EGF"/>
</dbReference>
<feature type="disulfide bond" evidence="5">
    <location>
        <begin position="69"/>
        <end position="78"/>
    </location>
</feature>
<dbReference type="PROSITE" id="PS00010">
    <property type="entry name" value="ASX_HYDROXYL"/>
    <property type="match status" value="3"/>
</dbReference>
<organism evidence="7 8">
    <name type="scientific">Mya arenaria</name>
    <name type="common">Soft-shell clam</name>
    <dbReference type="NCBI Taxonomy" id="6604"/>
    <lineage>
        <taxon>Eukaryota</taxon>
        <taxon>Metazoa</taxon>
        <taxon>Spiralia</taxon>
        <taxon>Lophotrochozoa</taxon>
        <taxon>Mollusca</taxon>
        <taxon>Bivalvia</taxon>
        <taxon>Autobranchia</taxon>
        <taxon>Heteroconchia</taxon>
        <taxon>Euheterodonta</taxon>
        <taxon>Imparidentia</taxon>
        <taxon>Neoheterodontei</taxon>
        <taxon>Myida</taxon>
        <taxon>Myoidea</taxon>
        <taxon>Myidae</taxon>
        <taxon>Mya</taxon>
    </lineage>
</organism>
<dbReference type="InterPro" id="IPR001881">
    <property type="entry name" value="EGF-like_Ca-bd_dom"/>
</dbReference>
<sequence length="398" mass="42218">MCADGWSGTHCEQNIDECESNPCVNDGSCIDGLNGYTCVCTDDIDDCLTNHCQNNGSCEDGLNTYTCKCAGGFNGTNCENEIPICDREPCQNGATCNETTEGYSCTCVAGFSGTRCEEAFDNGTYADDSAGEPCVNEATCTDDTDDCASGPCVNGATCTDGINSYNCTCADGWEGNNCTSNIDNCASIPCVNGATCNDGINSYSCTCAVGWEGTTCELTLTATTDDIQLEIVFDFLLEESANLTDPGTVKELTDAIEPPMTKHFQTKMGDNFFSLTITGFSRGSLKVNIIVIKKSTEQGAADFIGAALSVTDVSVVINNETYGASVSSIGNLKVNQETLDGKSIGIQWKMSGGISLHDTQTDMLTSQLLLDMTTQEGTRIGQLTMVFEFGITNIRLMV</sequence>
<dbReference type="CDD" id="cd00054">
    <property type="entry name" value="EGF_CA"/>
    <property type="match status" value="5"/>
</dbReference>
<keyword evidence="8" id="KW-1185">Reference proteome</keyword>
<proteinExistence type="predicted"/>
<feature type="domain" description="EGF-like" evidence="6">
    <location>
        <begin position="81"/>
        <end position="117"/>
    </location>
</feature>
<gene>
    <name evidence="7" type="ORF">MAR_034046</name>
</gene>
<dbReference type="SMART" id="SM00179">
    <property type="entry name" value="EGF_CA"/>
    <property type="match status" value="5"/>
</dbReference>
<feature type="disulfide bond" evidence="5">
    <location>
        <begin position="107"/>
        <end position="116"/>
    </location>
</feature>
<dbReference type="InterPro" id="IPR013032">
    <property type="entry name" value="EGF-like_CS"/>
</dbReference>
<dbReference type="PANTHER" id="PTHR12916">
    <property type="entry name" value="CYTOCHROME C OXIDASE POLYPEPTIDE VIC-2"/>
    <property type="match status" value="1"/>
</dbReference>
<dbReference type="Gene3D" id="2.10.25.10">
    <property type="entry name" value="Laminin"/>
    <property type="match status" value="5"/>
</dbReference>
<feature type="domain" description="EGF-like" evidence="6">
    <location>
        <begin position="43"/>
        <end position="79"/>
    </location>
</feature>
<feature type="disulfide bond" evidence="5">
    <location>
        <begin position="169"/>
        <end position="178"/>
    </location>
</feature>
<evidence type="ECO:0000256" key="2">
    <source>
        <dbReference type="ARBA" id="ARBA00022729"/>
    </source>
</evidence>
<evidence type="ECO:0000256" key="5">
    <source>
        <dbReference type="PROSITE-ProRule" id="PRU00076"/>
    </source>
</evidence>
<comment type="caution">
    <text evidence="5">Lacks conserved residue(s) required for the propagation of feature annotation.</text>
</comment>
<feature type="domain" description="EGF-like" evidence="6">
    <location>
        <begin position="143"/>
        <end position="179"/>
    </location>
</feature>
<dbReference type="SUPFAM" id="SSF57196">
    <property type="entry name" value="EGF/Laminin"/>
    <property type="match status" value="5"/>
</dbReference>
<dbReference type="PANTHER" id="PTHR12916:SF4">
    <property type="entry name" value="UNINFLATABLE, ISOFORM C"/>
    <property type="match status" value="1"/>
</dbReference>
<keyword evidence="4 5" id="KW-1015">Disulfide bond</keyword>
<dbReference type="PROSITE" id="PS00022">
    <property type="entry name" value="EGF_1"/>
    <property type="match status" value="4"/>
</dbReference>
<dbReference type="PROSITE" id="PS01186">
    <property type="entry name" value="EGF_2"/>
    <property type="match status" value="4"/>
</dbReference>
<feature type="domain" description="EGF-like" evidence="6">
    <location>
        <begin position="14"/>
        <end position="42"/>
    </location>
</feature>
<reference evidence="7" key="1">
    <citation type="submission" date="2022-11" db="EMBL/GenBank/DDBJ databases">
        <title>Centuries of genome instability and evolution in soft-shell clam transmissible cancer (bioRxiv).</title>
        <authorList>
            <person name="Hart S.F.M."/>
            <person name="Yonemitsu M.A."/>
            <person name="Giersch R.M."/>
            <person name="Beal B.F."/>
            <person name="Arriagada G."/>
            <person name="Davis B.W."/>
            <person name="Ostrander E.A."/>
            <person name="Goff S.P."/>
            <person name="Metzger M.J."/>
        </authorList>
    </citation>
    <scope>NUCLEOTIDE SEQUENCE</scope>
    <source>
        <strain evidence="7">MELC-2E11</strain>
        <tissue evidence="7">Siphon/mantle</tissue>
    </source>
</reference>
<dbReference type="PROSITE" id="PS01187">
    <property type="entry name" value="EGF_CA"/>
    <property type="match status" value="3"/>
</dbReference>
<evidence type="ECO:0000256" key="3">
    <source>
        <dbReference type="ARBA" id="ARBA00022737"/>
    </source>
</evidence>
<dbReference type="SMART" id="SM00181">
    <property type="entry name" value="EGF"/>
    <property type="match status" value="5"/>
</dbReference>
<dbReference type="InterPro" id="IPR000152">
    <property type="entry name" value="EGF-type_Asp/Asn_hydroxyl_site"/>
</dbReference>
<dbReference type="Pfam" id="PF00008">
    <property type="entry name" value="EGF"/>
    <property type="match status" value="1"/>
</dbReference>
<protein>
    <submittedName>
        <fullName evidence="7">FBP1-like protein</fullName>
    </submittedName>
</protein>
<evidence type="ECO:0000256" key="4">
    <source>
        <dbReference type="ARBA" id="ARBA00023157"/>
    </source>
</evidence>
<evidence type="ECO:0000313" key="7">
    <source>
        <dbReference type="EMBL" id="WAR31504.1"/>
    </source>
</evidence>
<dbReference type="Proteomes" id="UP001164746">
    <property type="component" value="Chromosome 17"/>
</dbReference>
<keyword evidence="2" id="KW-0732">Signal</keyword>
<keyword evidence="1 5" id="KW-0245">EGF-like domain</keyword>
<accession>A0ABY7GDA9</accession>
<evidence type="ECO:0000313" key="8">
    <source>
        <dbReference type="Proteomes" id="UP001164746"/>
    </source>
</evidence>
<dbReference type="Pfam" id="PF12661">
    <property type="entry name" value="hEGF"/>
    <property type="match status" value="4"/>
</dbReference>
<dbReference type="InterPro" id="IPR018097">
    <property type="entry name" value="EGF_Ca-bd_CS"/>
</dbReference>
<dbReference type="PRINTS" id="PR00010">
    <property type="entry name" value="EGFBLOOD"/>
</dbReference>
<evidence type="ECO:0000256" key="1">
    <source>
        <dbReference type="ARBA" id="ARBA00022536"/>
    </source>
</evidence>
<feature type="disulfide bond" evidence="5">
    <location>
        <begin position="207"/>
        <end position="216"/>
    </location>
</feature>